<reference evidence="4" key="1">
    <citation type="journal article" date="2021" name="Science">
        <title>Hunting the eagle killer: A cyanobacterial neurotoxin causes vacuolar myelinopathy.</title>
        <authorList>
            <person name="Breinlinger S."/>
            <person name="Phillips T.J."/>
            <person name="Haram B.N."/>
            <person name="Mares J."/>
            <person name="Martinez Yerena J.A."/>
            <person name="Hrouzek P."/>
            <person name="Sobotka R."/>
            <person name="Henderson W.M."/>
            <person name="Schmieder P."/>
            <person name="Williams S.M."/>
            <person name="Lauderdale J.D."/>
            <person name="Wilde H.D."/>
            <person name="Gerrin W."/>
            <person name="Kust A."/>
            <person name="Washington J.W."/>
            <person name="Wagner C."/>
            <person name="Geier B."/>
            <person name="Liebeke M."/>
            <person name="Enke H."/>
            <person name="Niedermeyer T.H.J."/>
            <person name="Wilde S.B."/>
        </authorList>
    </citation>
    <scope>NUCLEOTIDE SEQUENCE [LARGE SCALE GENOMIC DNA]</scope>
    <source>
        <strain evidence="4">Thurmond2011</strain>
    </source>
</reference>
<evidence type="ECO:0000313" key="3">
    <source>
        <dbReference type="EMBL" id="MDR9894299.1"/>
    </source>
</evidence>
<keyword evidence="4" id="KW-1185">Reference proteome</keyword>
<organism evidence="3 4">
    <name type="scientific">Aetokthonos hydrillicola Thurmond2011</name>
    <dbReference type="NCBI Taxonomy" id="2712845"/>
    <lineage>
        <taxon>Bacteria</taxon>
        <taxon>Bacillati</taxon>
        <taxon>Cyanobacteriota</taxon>
        <taxon>Cyanophyceae</taxon>
        <taxon>Nostocales</taxon>
        <taxon>Hapalosiphonaceae</taxon>
        <taxon>Aetokthonos</taxon>
    </lineage>
</organism>
<comment type="similarity">
    <text evidence="1">Belongs to the PspA/Vipp/IM30 family.</text>
</comment>
<dbReference type="Proteomes" id="UP000667802">
    <property type="component" value="Unassembled WGS sequence"/>
</dbReference>
<feature type="coiled-coil region" evidence="2">
    <location>
        <begin position="108"/>
        <end position="135"/>
    </location>
</feature>
<sequence length="226" mass="25744">MGLIDRILRVMRANLNSFMTSRDDPEKLLEAIVMEMQDNLVQLRQALAQAIAIQKRSERQLLQTQSTAQEWYRRAQLALQQENDILAREALTKRQAYQQTATTLSSQISQQKIVVDKLKNDMRALELKIAEVRTKKDMYIARARSAEASYKLQDMLNGVSNTNSLNAFERMEEKVVQLEAQSEAIAKLDPDELNSSFASLELGNTIDAELRAMKGQILADKNQTQQ</sequence>
<dbReference type="PANTHER" id="PTHR31088">
    <property type="entry name" value="MEMBRANE-ASSOCIATED PROTEIN VIPP1, CHLOROPLASTIC"/>
    <property type="match status" value="1"/>
</dbReference>
<name>A0AAP5I3X6_9CYAN</name>
<dbReference type="AlphaFoldDB" id="A0AAP5I3X6"/>
<evidence type="ECO:0000256" key="1">
    <source>
        <dbReference type="ARBA" id="ARBA00043985"/>
    </source>
</evidence>
<evidence type="ECO:0000313" key="4">
    <source>
        <dbReference type="Proteomes" id="UP000667802"/>
    </source>
</evidence>
<evidence type="ECO:0000256" key="2">
    <source>
        <dbReference type="SAM" id="Coils"/>
    </source>
</evidence>
<dbReference type="EMBL" id="JAALHA020000002">
    <property type="protein sequence ID" value="MDR9894299.1"/>
    <property type="molecule type" value="Genomic_DNA"/>
</dbReference>
<keyword evidence="2" id="KW-0175">Coiled coil</keyword>
<dbReference type="PANTHER" id="PTHR31088:SF6">
    <property type="entry name" value="PHAGE SHOCK PROTEIN A"/>
    <property type="match status" value="1"/>
</dbReference>
<protein>
    <submittedName>
        <fullName evidence="3">PspA/IM30 family protein</fullName>
    </submittedName>
</protein>
<gene>
    <name evidence="3" type="ORF">G7B40_006895</name>
</gene>
<dbReference type="InterPro" id="IPR007157">
    <property type="entry name" value="PspA_VIPP1"/>
</dbReference>
<comment type="caution">
    <text evidence="3">The sequence shown here is derived from an EMBL/GenBank/DDBJ whole genome shotgun (WGS) entry which is preliminary data.</text>
</comment>
<accession>A0AAP5I3X6</accession>
<dbReference type="Pfam" id="PF04012">
    <property type="entry name" value="PspA_IM30"/>
    <property type="match status" value="1"/>
</dbReference>
<proteinExistence type="inferred from homology"/>
<dbReference type="RefSeq" id="WP_208354132.1">
    <property type="nucleotide sequence ID" value="NZ_JAALHA020000002.1"/>
</dbReference>
<feature type="coiled-coil region" evidence="2">
    <location>
        <begin position="161"/>
        <end position="188"/>
    </location>
</feature>